<dbReference type="InParanoid" id="A0A6P6Y384"/>
<evidence type="ECO:0000256" key="1">
    <source>
        <dbReference type="SAM" id="Phobius"/>
    </source>
</evidence>
<evidence type="ECO:0000313" key="4">
    <source>
        <dbReference type="RefSeq" id="XP_027199730.1"/>
    </source>
</evidence>
<feature type="chain" id="PRO_5028088090" evidence="2">
    <location>
        <begin position="21"/>
        <end position="142"/>
    </location>
</feature>
<keyword evidence="1" id="KW-0812">Transmembrane</keyword>
<organism evidence="3 4">
    <name type="scientific">Dermatophagoides pteronyssinus</name>
    <name type="common">European house dust mite</name>
    <dbReference type="NCBI Taxonomy" id="6956"/>
    <lineage>
        <taxon>Eukaryota</taxon>
        <taxon>Metazoa</taxon>
        <taxon>Ecdysozoa</taxon>
        <taxon>Arthropoda</taxon>
        <taxon>Chelicerata</taxon>
        <taxon>Arachnida</taxon>
        <taxon>Acari</taxon>
        <taxon>Acariformes</taxon>
        <taxon>Sarcoptiformes</taxon>
        <taxon>Astigmata</taxon>
        <taxon>Psoroptidia</taxon>
        <taxon>Analgoidea</taxon>
        <taxon>Pyroglyphidae</taxon>
        <taxon>Dermatophagoidinae</taxon>
        <taxon>Dermatophagoides</taxon>
    </lineage>
</organism>
<feature type="signal peptide" evidence="2">
    <location>
        <begin position="1"/>
        <end position="20"/>
    </location>
</feature>
<feature type="transmembrane region" description="Helical" evidence="1">
    <location>
        <begin position="118"/>
        <end position="141"/>
    </location>
</feature>
<feature type="non-terminal residue" evidence="4">
    <location>
        <position position="142"/>
    </location>
</feature>
<keyword evidence="3" id="KW-1185">Reference proteome</keyword>
<proteinExistence type="predicted"/>
<dbReference type="KEGG" id="dpte:113793851"/>
<accession>A0A6P6Y384</accession>
<gene>
    <name evidence="4" type="primary">LOC113793851</name>
</gene>
<dbReference type="AlphaFoldDB" id="A0A6P6Y384"/>
<evidence type="ECO:0000256" key="2">
    <source>
        <dbReference type="SAM" id="SignalP"/>
    </source>
</evidence>
<keyword evidence="2" id="KW-0732">Signal</keyword>
<evidence type="ECO:0000313" key="3">
    <source>
        <dbReference type="Proteomes" id="UP000515146"/>
    </source>
</evidence>
<protein>
    <submittedName>
        <fullName evidence="4">Uncharacterized protein LOC113793851</fullName>
    </submittedName>
</protein>
<dbReference type="Proteomes" id="UP000515146">
    <property type="component" value="Unplaced"/>
</dbReference>
<name>A0A6P6Y384_DERPT</name>
<keyword evidence="1" id="KW-0472">Membrane</keyword>
<keyword evidence="1" id="KW-1133">Transmembrane helix</keyword>
<sequence length="142" mass="16431">MISFIMINTIIITMMHFVSATDDKIVTDCRDEALETMTNKDWYGEKYLCICISILMDNCVEKRCQLDETRVQYPKTCTGSYDYRGYLNCEKIIDPNSNESKWMKMISEKNCEIDSLQITLPTGSLILNAIILIIAIIILLYF</sequence>
<dbReference type="RefSeq" id="XP_027199730.1">
    <property type="nucleotide sequence ID" value="XM_027343929.1"/>
</dbReference>
<reference evidence="4" key="1">
    <citation type="submission" date="2025-08" db="UniProtKB">
        <authorList>
            <consortium name="RefSeq"/>
        </authorList>
    </citation>
    <scope>IDENTIFICATION</scope>
    <source>
        <strain evidence="4">Airmid</strain>
    </source>
</reference>